<name>A0A5J4SB69_9ZZZZ</name>
<dbReference type="AlphaFoldDB" id="A0A5J4SB69"/>
<reference evidence="1" key="1">
    <citation type="submission" date="2019-03" db="EMBL/GenBank/DDBJ databases">
        <title>Single cell metagenomics reveals metabolic interactions within the superorganism composed of flagellate Streblomastix strix and complex community of Bacteroidetes bacteria on its surface.</title>
        <authorList>
            <person name="Treitli S.C."/>
            <person name="Kolisko M."/>
            <person name="Husnik F."/>
            <person name="Keeling P."/>
            <person name="Hampl V."/>
        </authorList>
    </citation>
    <scope>NUCLEOTIDE SEQUENCE</scope>
    <source>
        <strain evidence="1">STM</strain>
    </source>
</reference>
<sequence>MTKFIELHDFSGDSTFINTDRIVYFSSRTSKKEGISCALICTHRTEAFLIVKETPEEILEKIREAEVSQN</sequence>
<proteinExistence type="predicted"/>
<comment type="caution">
    <text evidence="1">The sequence shown here is derived from an EMBL/GenBank/DDBJ whole genome shotgun (WGS) entry which is preliminary data.</text>
</comment>
<organism evidence="1">
    <name type="scientific">termite gut metagenome</name>
    <dbReference type="NCBI Taxonomy" id="433724"/>
    <lineage>
        <taxon>unclassified sequences</taxon>
        <taxon>metagenomes</taxon>
        <taxon>organismal metagenomes</taxon>
    </lineage>
</organism>
<evidence type="ECO:0000313" key="1">
    <source>
        <dbReference type="EMBL" id="KAA6343118.1"/>
    </source>
</evidence>
<gene>
    <name evidence="1" type="ORF">EZS27_009184</name>
</gene>
<dbReference type="EMBL" id="SNRY01000287">
    <property type="protein sequence ID" value="KAA6343118.1"/>
    <property type="molecule type" value="Genomic_DNA"/>
</dbReference>
<protein>
    <submittedName>
        <fullName evidence="1">Uncharacterized protein</fullName>
    </submittedName>
</protein>
<accession>A0A5J4SB69</accession>